<dbReference type="CDD" id="cd00739">
    <property type="entry name" value="DHPS"/>
    <property type="match status" value="1"/>
</dbReference>
<keyword evidence="5 10" id="KW-0808">Transferase</keyword>
<dbReference type="NCBIfam" id="TIGR01496">
    <property type="entry name" value="DHPS"/>
    <property type="match status" value="1"/>
</dbReference>
<evidence type="ECO:0000256" key="1">
    <source>
        <dbReference type="ARBA" id="ARBA00000012"/>
    </source>
</evidence>
<keyword evidence="8" id="KW-0289">Folate biosynthesis</keyword>
<proteinExistence type="predicted"/>
<evidence type="ECO:0000259" key="9">
    <source>
        <dbReference type="PROSITE" id="PS50972"/>
    </source>
</evidence>
<keyword evidence="7" id="KW-0460">Magnesium</keyword>
<comment type="caution">
    <text evidence="10">The sequence shown here is derived from an EMBL/GenBank/DDBJ whole genome shotgun (WGS) entry which is preliminary data.</text>
</comment>
<evidence type="ECO:0000256" key="8">
    <source>
        <dbReference type="ARBA" id="ARBA00022909"/>
    </source>
</evidence>
<dbReference type="InterPro" id="IPR000489">
    <property type="entry name" value="Pterin-binding_dom"/>
</dbReference>
<comment type="pathway">
    <text evidence="3">Cofactor biosynthesis; tetrahydrofolate biosynthesis; 7,8-dihydrofolate from 2-amino-4-hydroxy-6-hydroxymethyl-7,8-dihydropteridine diphosphate and 4-aminobenzoate: step 1/2.</text>
</comment>
<dbReference type="RefSeq" id="WP_255903457.1">
    <property type="nucleotide sequence ID" value="NZ_JAFMZO010000003.1"/>
</dbReference>
<dbReference type="PANTHER" id="PTHR20941:SF1">
    <property type="entry name" value="FOLIC ACID SYNTHESIS PROTEIN FOL1"/>
    <property type="match status" value="1"/>
</dbReference>
<name>A0ABW4ZKR1_9SPHI</name>
<sequence>MADKNTDFHQNSKLFDLDASVQFIRKSINVRGQLIDFNRPKVMGILNITPDSFFKGSRMGSVDTAVAAAGTMMEEGADFIDVGAYSSRPGAADVSAPEELNRLIPVISALAKNYPHLIISVDTFRAEVAEAAVKQGAHIINDISGGDLDPKMIETVARLKVPYILMHMKGTPQTMKHLAQYEDVVTEVLKACFSKVAQLKEMGITDYIIDPGFGFAKTIEHNYQLLHRLELFKMLGVPLLAGLSRKSMIWKVLDIDNSDALNGTTVLNTVALMKGADILRVHDVRPAVEAVTLIQKLG</sequence>
<comment type="cofactor">
    <cofactor evidence="2">
        <name>Mg(2+)</name>
        <dbReference type="ChEBI" id="CHEBI:18420"/>
    </cofactor>
</comment>
<keyword evidence="11" id="KW-1185">Reference proteome</keyword>
<dbReference type="Gene3D" id="3.20.20.20">
    <property type="entry name" value="Dihydropteroate synthase-like"/>
    <property type="match status" value="1"/>
</dbReference>
<organism evidence="10 11">
    <name type="scientific">Paradesertivirga mongoliensis</name>
    <dbReference type="NCBI Taxonomy" id="2100740"/>
    <lineage>
        <taxon>Bacteria</taxon>
        <taxon>Pseudomonadati</taxon>
        <taxon>Bacteroidota</taxon>
        <taxon>Sphingobacteriia</taxon>
        <taxon>Sphingobacteriales</taxon>
        <taxon>Sphingobacteriaceae</taxon>
        <taxon>Paradesertivirga</taxon>
    </lineage>
</organism>
<dbReference type="PROSITE" id="PS50972">
    <property type="entry name" value="PTERIN_BINDING"/>
    <property type="match status" value="1"/>
</dbReference>
<dbReference type="GO" id="GO:0004156">
    <property type="term" value="F:dihydropteroate synthase activity"/>
    <property type="evidence" value="ECO:0007669"/>
    <property type="project" value="UniProtKB-EC"/>
</dbReference>
<gene>
    <name evidence="10" type="primary">folP</name>
    <name evidence="10" type="ORF">ACFSJU_08925</name>
</gene>
<accession>A0ABW4ZKR1</accession>
<evidence type="ECO:0000256" key="7">
    <source>
        <dbReference type="ARBA" id="ARBA00022842"/>
    </source>
</evidence>
<evidence type="ECO:0000256" key="6">
    <source>
        <dbReference type="ARBA" id="ARBA00022723"/>
    </source>
</evidence>
<dbReference type="EC" id="2.5.1.15" evidence="4"/>
<evidence type="ECO:0000313" key="11">
    <source>
        <dbReference type="Proteomes" id="UP001597387"/>
    </source>
</evidence>
<keyword evidence="6" id="KW-0479">Metal-binding</keyword>
<dbReference type="InterPro" id="IPR006390">
    <property type="entry name" value="DHP_synth_dom"/>
</dbReference>
<evidence type="ECO:0000313" key="10">
    <source>
        <dbReference type="EMBL" id="MFD2162515.1"/>
    </source>
</evidence>
<evidence type="ECO:0000256" key="3">
    <source>
        <dbReference type="ARBA" id="ARBA00004763"/>
    </source>
</evidence>
<evidence type="ECO:0000256" key="4">
    <source>
        <dbReference type="ARBA" id="ARBA00012458"/>
    </source>
</evidence>
<protein>
    <recommendedName>
        <fullName evidence="4">dihydropteroate synthase</fullName>
        <ecNumber evidence="4">2.5.1.15</ecNumber>
    </recommendedName>
</protein>
<feature type="domain" description="Pterin-binding" evidence="9">
    <location>
        <begin position="40"/>
        <end position="292"/>
    </location>
</feature>
<evidence type="ECO:0000256" key="5">
    <source>
        <dbReference type="ARBA" id="ARBA00022679"/>
    </source>
</evidence>
<dbReference type="InterPro" id="IPR045031">
    <property type="entry name" value="DHP_synth-like"/>
</dbReference>
<dbReference type="InterPro" id="IPR011005">
    <property type="entry name" value="Dihydropteroate_synth-like_sf"/>
</dbReference>
<dbReference type="Proteomes" id="UP001597387">
    <property type="component" value="Unassembled WGS sequence"/>
</dbReference>
<dbReference type="SUPFAM" id="SSF51717">
    <property type="entry name" value="Dihydropteroate synthetase-like"/>
    <property type="match status" value="1"/>
</dbReference>
<reference evidence="11" key="1">
    <citation type="journal article" date="2019" name="Int. J. Syst. Evol. Microbiol.">
        <title>The Global Catalogue of Microorganisms (GCM) 10K type strain sequencing project: providing services to taxonomists for standard genome sequencing and annotation.</title>
        <authorList>
            <consortium name="The Broad Institute Genomics Platform"/>
            <consortium name="The Broad Institute Genome Sequencing Center for Infectious Disease"/>
            <person name="Wu L."/>
            <person name="Ma J."/>
        </authorList>
    </citation>
    <scope>NUCLEOTIDE SEQUENCE [LARGE SCALE GENOMIC DNA]</scope>
    <source>
        <strain evidence="11">KCTC 42217</strain>
    </source>
</reference>
<comment type="catalytic activity">
    <reaction evidence="1">
        <text>(7,8-dihydropterin-6-yl)methyl diphosphate + 4-aminobenzoate = 7,8-dihydropteroate + diphosphate</text>
        <dbReference type="Rhea" id="RHEA:19949"/>
        <dbReference type="ChEBI" id="CHEBI:17836"/>
        <dbReference type="ChEBI" id="CHEBI:17839"/>
        <dbReference type="ChEBI" id="CHEBI:33019"/>
        <dbReference type="ChEBI" id="CHEBI:72950"/>
        <dbReference type="EC" id="2.5.1.15"/>
    </reaction>
</comment>
<evidence type="ECO:0000256" key="2">
    <source>
        <dbReference type="ARBA" id="ARBA00001946"/>
    </source>
</evidence>
<dbReference type="Pfam" id="PF00809">
    <property type="entry name" value="Pterin_bind"/>
    <property type="match status" value="1"/>
</dbReference>
<dbReference type="PANTHER" id="PTHR20941">
    <property type="entry name" value="FOLATE SYNTHESIS PROTEINS"/>
    <property type="match status" value="1"/>
</dbReference>
<dbReference type="EMBL" id="JBHUHZ010000001">
    <property type="protein sequence ID" value="MFD2162515.1"/>
    <property type="molecule type" value="Genomic_DNA"/>
</dbReference>